<dbReference type="SMART" id="SM00642">
    <property type="entry name" value="Aamy"/>
    <property type="match status" value="1"/>
</dbReference>
<dbReference type="InterPro" id="IPR012767">
    <property type="entry name" value="Trehalose_TreY"/>
</dbReference>
<accession>A0A6N0JKD5</accession>
<dbReference type="Pfam" id="PF00128">
    <property type="entry name" value="Alpha-amylase"/>
    <property type="match status" value="1"/>
</dbReference>
<feature type="compositionally biased region" description="Basic residues" evidence="1">
    <location>
        <begin position="94"/>
        <end position="103"/>
    </location>
</feature>
<feature type="region of interest" description="Disordered" evidence="1">
    <location>
        <begin position="85"/>
        <end position="112"/>
    </location>
</feature>
<dbReference type="GO" id="GO:0030980">
    <property type="term" value="P:alpha-glucan catabolic process"/>
    <property type="evidence" value="ECO:0007669"/>
    <property type="project" value="TreeGrafter"/>
</dbReference>
<feature type="region of interest" description="Disordered" evidence="1">
    <location>
        <begin position="288"/>
        <end position="327"/>
    </location>
</feature>
<dbReference type="InterPro" id="IPR013797">
    <property type="entry name" value="Maltooligo_trehalose_synth_4"/>
</dbReference>
<dbReference type="Gene3D" id="3.20.20.80">
    <property type="entry name" value="Glycosidases"/>
    <property type="match status" value="2"/>
</dbReference>
<evidence type="ECO:0000313" key="3">
    <source>
        <dbReference type="EMBL" id="QKQ47524.1"/>
    </source>
</evidence>
<name>A0A6N0JKD5_ACHDE</name>
<dbReference type="Proteomes" id="UP000509782">
    <property type="component" value="Chromosome"/>
</dbReference>
<feature type="compositionally biased region" description="Basic residues" evidence="1">
    <location>
        <begin position="184"/>
        <end position="218"/>
    </location>
</feature>
<dbReference type="PANTHER" id="PTHR10357:SF216">
    <property type="entry name" value="MALTOOLIGOSYL TREHALOSE SYNTHASE-RELATED"/>
    <property type="match status" value="1"/>
</dbReference>
<evidence type="ECO:0000256" key="1">
    <source>
        <dbReference type="SAM" id="MobiDB-lite"/>
    </source>
</evidence>
<feature type="compositionally biased region" description="Basic and acidic residues" evidence="1">
    <location>
        <begin position="18"/>
        <end position="27"/>
    </location>
</feature>
<dbReference type="Gene3D" id="1.10.10.470">
    <property type="entry name" value="Maltooligosyl trehalose synthase, domain 4"/>
    <property type="match status" value="1"/>
</dbReference>
<dbReference type="PANTHER" id="PTHR10357">
    <property type="entry name" value="ALPHA-AMYLASE FAMILY MEMBER"/>
    <property type="match status" value="1"/>
</dbReference>
<dbReference type="SUPFAM" id="SSF51445">
    <property type="entry name" value="(Trans)glycosidases"/>
    <property type="match status" value="1"/>
</dbReference>
<dbReference type="Gene3D" id="3.30.1590.10">
    <property type="entry name" value="Maltooligosyl trehalose synthase, domain 2"/>
    <property type="match status" value="1"/>
</dbReference>
<feature type="compositionally biased region" description="Basic residues" evidence="1">
    <location>
        <begin position="143"/>
        <end position="166"/>
    </location>
</feature>
<feature type="region of interest" description="Disordered" evidence="1">
    <location>
        <begin position="128"/>
        <end position="273"/>
    </location>
</feature>
<dbReference type="InterPro" id="IPR006047">
    <property type="entry name" value="GH13_cat_dom"/>
</dbReference>
<dbReference type="NCBIfam" id="TIGR02401">
    <property type="entry name" value="trehalose_TreY"/>
    <property type="match status" value="1"/>
</dbReference>
<proteinExistence type="predicted"/>
<gene>
    <name evidence="3" type="primary">treY</name>
    <name evidence="3" type="ORF">FOC81_12810</name>
</gene>
<dbReference type="GO" id="GO:0047470">
    <property type="term" value="F:(1,4)-alpha-D-glucan 1-alpha-D-glucosylmutase activity"/>
    <property type="evidence" value="ECO:0007669"/>
    <property type="project" value="TreeGrafter"/>
</dbReference>
<organism evidence="3 4">
    <name type="scientific">Achromobacter denitrificans</name>
    <name type="common">Alcaligenes denitrificans</name>
    <dbReference type="NCBI Taxonomy" id="32002"/>
    <lineage>
        <taxon>Bacteria</taxon>
        <taxon>Pseudomonadati</taxon>
        <taxon>Pseudomonadota</taxon>
        <taxon>Betaproteobacteria</taxon>
        <taxon>Burkholderiales</taxon>
        <taxon>Alcaligenaceae</taxon>
        <taxon>Achromobacter</taxon>
    </lineage>
</organism>
<feature type="region of interest" description="Disordered" evidence="1">
    <location>
        <begin position="1"/>
        <end position="66"/>
    </location>
</feature>
<evidence type="ECO:0000313" key="4">
    <source>
        <dbReference type="Proteomes" id="UP000509782"/>
    </source>
</evidence>
<feature type="domain" description="Glycosyl hydrolase family 13 catalytic" evidence="2">
    <location>
        <begin position="332"/>
        <end position="797"/>
    </location>
</feature>
<dbReference type="AlphaFoldDB" id="A0A6N0JKD5"/>
<dbReference type="InterPro" id="IPR017853">
    <property type="entry name" value="GH"/>
</dbReference>
<dbReference type="GO" id="GO:0005992">
    <property type="term" value="P:trehalose biosynthetic process"/>
    <property type="evidence" value="ECO:0007669"/>
    <property type="project" value="TreeGrafter"/>
</dbReference>
<dbReference type="EMBL" id="CP054569">
    <property type="protein sequence ID" value="QKQ47524.1"/>
    <property type="molecule type" value="Genomic_DNA"/>
</dbReference>
<sequence length="1235" mass="134529">MARRRKPGGRARGGPGSRHADRADRRSGGGRQPRRQPRLGTPGRPDAAHVHRRSAGHPQSHGPELGLDRVLAAGARRLGLRRLHRYAARGPGPRGRRAHRPYPRHGAAVAHPRRGLRPGRRLSALPAGDAARADGAGGLAPPRPRHRRKPGHGARRVQRHARRPWHAGHERAVVHARAAATRPGRYRRRPARGARRLRRGRLLARRGGRHDHHARSAHPARLVGGTRHRLAHSAGPARPRRQRRRAAARPRRRPRAAFASHGPRGRRAARRAAAGGLAALRVVRALPAHARAHGRPGRRAGPAEPARHHRHASELAPAPSAGQPRVLRRPRRAFAAGGDPGRPEPAVSAPRATARLQLHAGYTLDDARARVDYYADLGVSHLYLSPITRARAGSTHGYDVIDHATVNPELGGEPALRRLAQAARRRGLGLIADIVPNHMAADPANPWWRDVLARGEASAWSRHFDIDWQPPDPALRGKVLLPVLAEPYGDALANGSLRLLVDPASDQAELETPGGRYPVASASLPRGVAAQDLAALHDPSTQTGCERLHALLERQHYRLAWWRTAPDQINWRRFFEISELVGVRVEDEGVFDAVHALALRLYAEGILDGLRIDHIDGLASPGAYLRRLDRRLAEAGAARPAACAQAQAYVVVEKILAPGEVPDPRWRMDGTTGYDFMDQVGALLHSPAAEAPLQAFWQDVSGDKRPARTQLVAARRRMLTRHFAAERLALVRSLERIARLDARSRDWSANAIDRVLSALLAAFPVYRSYAEDGGRGAADRRACRLARRRAAVLLAARPGSADATLLAQLDRWLDGADPLPPDARASEARALALRRFQQLTPPLAAKSLEDTLLYRYGPLLSRNEVGASPDEFALAPEAFDARVRARALAYPRAMLATATHDHKRGEDARARLAVLSEMPQAWREAATRWLQAMPGRGAPSAADRYLLLQTLVGAWPADWDADRCARPDAALAQWLERIAEWQLKALREAKLHTSWTDPDPAYEAAARALVGSLQDAPAGRALLGAIAGFASGLAPAGMINSFAQTLLRNTLPGVPDLYQGTELWDFSLVDPDNRRPVDYARRDAALARARSAPEADLSASAWRDGSVKLMLIQRLLAARARLPPLFAEGNCVALPVHGPRAGHALAWLRRHEGLSALIVAPRLSALALSGYAAGQPALARGYWENTTLRLPPPVAGGAWHDAVHGRRTHVSADGSVALADVLRELPVALCLSVRS</sequence>
<feature type="compositionally biased region" description="Basic residues" evidence="1">
    <location>
        <begin position="238"/>
        <end position="255"/>
    </location>
</feature>
<protein>
    <submittedName>
        <fullName evidence="3">Malto-oligosyltrehalose synthase</fullName>
    </submittedName>
</protein>
<dbReference type="CDD" id="cd11336">
    <property type="entry name" value="AmyAc_MTSase"/>
    <property type="match status" value="1"/>
</dbReference>
<reference evidence="3 4" key="1">
    <citation type="submission" date="2020-05" db="EMBL/GenBank/DDBJ databases">
        <title>FDA dAtabase for Regulatory Grade micrObial Sequences (FDA-ARGOS): Supporting development and validation of Infectious Disease Dx tests.</title>
        <authorList>
            <person name="Sproer C."/>
            <person name="Gronow S."/>
            <person name="Severitt S."/>
            <person name="Schroder I."/>
            <person name="Tallon L."/>
            <person name="Sadzewicz L."/>
            <person name="Zhao X."/>
            <person name="Vavikolanu K."/>
            <person name="Mehta A."/>
            <person name="Aluvathingal J."/>
            <person name="Nadendla S."/>
            <person name="Myers T."/>
            <person name="Yan Y."/>
            <person name="Sichtig H."/>
        </authorList>
    </citation>
    <scope>NUCLEOTIDE SEQUENCE [LARGE SCALE GENOMIC DNA]</scope>
    <source>
        <strain evidence="3 4">FDAARGOS_787</strain>
    </source>
</reference>
<evidence type="ECO:0000259" key="2">
    <source>
        <dbReference type="SMART" id="SM00642"/>
    </source>
</evidence>